<dbReference type="EMBL" id="MLAK01000078">
    <property type="protein sequence ID" value="OHT16706.1"/>
    <property type="molecule type" value="Genomic_DNA"/>
</dbReference>
<dbReference type="PANTHER" id="PTHR18849:SF0">
    <property type="entry name" value="CILIA- AND FLAGELLA-ASSOCIATED PROTEIN 410-RELATED"/>
    <property type="match status" value="1"/>
</dbReference>
<dbReference type="PROSITE" id="PS51450">
    <property type="entry name" value="LRR"/>
    <property type="match status" value="2"/>
</dbReference>
<dbReference type="OrthoDB" id="1517790at2759"/>
<dbReference type="InterPro" id="IPR001611">
    <property type="entry name" value="Leu-rich_rpt"/>
</dbReference>
<comment type="caution">
    <text evidence="4">The sequence shown here is derived from an EMBL/GenBank/DDBJ whole genome shotgun (WGS) entry which is preliminary data.</text>
</comment>
<feature type="compositionally biased region" description="Polar residues" evidence="3">
    <location>
        <begin position="234"/>
        <end position="246"/>
    </location>
</feature>
<feature type="region of interest" description="Disordered" evidence="3">
    <location>
        <begin position="130"/>
        <end position="246"/>
    </location>
</feature>
<dbReference type="AlphaFoldDB" id="A0A1J4KZX5"/>
<proteinExistence type="predicted"/>
<gene>
    <name evidence="4" type="ORF">TRFO_12962</name>
</gene>
<dbReference type="InterPro" id="IPR032675">
    <property type="entry name" value="LRR_dom_sf"/>
</dbReference>
<keyword evidence="5" id="KW-1185">Reference proteome</keyword>
<sequence length="280" mass="32043">MSEKSKQGILNELMIFQKTRTQNLLDVRTLNMWGYELEDVTILSKLTNAETISLPINKIRTLAPFQTCRSLKNLLLRQNNISDLNEIEYLADLPNLRNLTLADNPIASIPGYRETVISAIPQLEKLDDIEVTSLPPPRQQKYARNNDHKQNDNYQQNNGSNEKYRNNYNNNDMYGNNYNNNHNNSGNSYSSNNSNNNAPVKKQFNILDKIDYPSNNNVDNNRNNNNRPSTRNNQQMPRNPNVPSSSLDEHLLTAVLSLIPELSVESLQIVLEAIRDRCGK</sequence>
<feature type="compositionally biased region" description="Low complexity" evidence="3">
    <location>
        <begin position="215"/>
        <end position="233"/>
    </location>
</feature>
<dbReference type="Pfam" id="PF14580">
    <property type="entry name" value="LRR_9"/>
    <property type="match status" value="1"/>
</dbReference>
<accession>A0A1J4KZX5</accession>
<dbReference type="VEuPathDB" id="TrichDB:TRFO_12962"/>
<keyword evidence="2" id="KW-0677">Repeat</keyword>
<evidence type="ECO:0000256" key="3">
    <source>
        <dbReference type="SAM" id="MobiDB-lite"/>
    </source>
</evidence>
<evidence type="ECO:0000256" key="1">
    <source>
        <dbReference type="ARBA" id="ARBA00022614"/>
    </source>
</evidence>
<feature type="compositionally biased region" description="Low complexity" evidence="3">
    <location>
        <begin position="157"/>
        <end position="197"/>
    </location>
</feature>
<dbReference type="RefSeq" id="XP_068369842.1">
    <property type="nucleotide sequence ID" value="XM_068496949.1"/>
</dbReference>
<dbReference type="PANTHER" id="PTHR18849">
    <property type="entry name" value="LEUCINE RICH REPEAT PROTEIN"/>
    <property type="match status" value="1"/>
</dbReference>
<name>A0A1J4KZX5_9EUKA</name>
<evidence type="ECO:0000313" key="4">
    <source>
        <dbReference type="EMBL" id="OHT16706.1"/>
    </source>
</evidence>
<evidence type="ECO:0000313" key="5">
    <source>
        <dbReference type="Proteomes" id="UP000179807"/>
    </source>
</evidence>
<dbReference type="GeneID" id="94831653"/>
<dbReference type="Gene3D" id="3.80.10.10">
    <property type="entry name" value="Ribonuclease Inhibitor"/>
    <property type="match status" value="1"/>
</dbReference>
<reference evidence="4" key="1">
    <citation type="submission" date="2016-10" db="EMBL/GenBank/DDBJ databases">
        <authorList>
            <person name="Benchimol M."/>
            <person name="Almeida L.G."/>
            <person name="Vasconcelos A.T."/>
            <person name="Perreira-Neves A."/>
            <person name="Rosa I.A."/>
            <person name="Tasca T."/>
            <person name="Bogo M.R."/>
            <person name="de Souza W."/>
        </authorList>
    </citation>
    <scope>NUCLEOTIDE SEQUENCE [LARGE SCALE GENOMIC DNA]</scope>
    <source>
        <strain evidence="4">K</strain>
    </source>
</reference>
<dbReference type="SUPFAM" id="SSF52058">
    <property type="entry name" value="L domain-like"/>
    <property type="match status" value="1"/>
</dbReference>
<organism evidence="4 5">
    <name type="scientific">Tritrichomonas foetus</name>
    <dbReference type="NCBI Taxonomy" id="1144522"/>
    <lineage>
        <taxon>Eukaryota</taxon>
        <taxon>Metamonada</taxon>
        <taxon>Parabasalia</taxon>
        <taxon>Tritrichomonadida</taxon>
        <taxon>Tritrichomonadidae</taxon>
        <taxon>Tritrichomonas</taxon>
    </lineage>
</organism>
<keyword evidence="1" id="KW-0433">Leucine-rich repeat</keyword>
<evidence type="ECO:0000256" key="2">
    <source>
        <dbReference type="ARBA" id="ARBA00022737"/>
    </source>
</evidence>
<dbReference type="Proteomes" id="UP000179807">
    <property type="component" value="Unassembled WGS sequence"/>
</dbReference>
<protein>
    <submittedName>
        <fullName evidence="4">Leucine Rich Repeat family protein</fullName>
    </submittedName>
</protein>